<evidence type="ECO:0000256" key="3">
    <source>
        <dbReference type="ARBA" id="ARBA00022989"/>
    </source>
</evidence>
<organism evidence="6 7">
    <name type="scientific">Candidatus Fimimorpha faecalis</name>
    <dbReference type="NCBI Taxonomy" id="2840824"/>
    <lineage>
        <taxon>Bacteria</taxon>
        <taxon>Bacillati</taxon>
        <taxon>Bacillota</taxon>
        <taxon>Clostridia</taxon>
        <taxon>Eubacteriales</taxon>
        <taxon>Candidatus Fimimorpha</taxon>
    </lineage>
</organism>
<gene>
    <name evidence="6" type="ORF">IAC96_12165</name>
</gene>
<feature type="transmembrane region" description="Helical" evidence="5">
    <location>
        <begin position="30"/>
        <end position="49"/>
    </location>
</feature>
<sequence length="232" mass="25810">MINWLTIAVIIILLLELLIGWKKGLIRMVFSFAISIVTFVIILVTGPYVEQYIKENTSIYETMEASISVFVQENLQQNISEMTQTQEESVVTQLPLPEFIQNILTKDNTVEQYTANQVNGLSDSISHGLTDIAFRVLIYVAMFIVISIVLRIGLLILDSITKLPGIHLVNAIGGAVFGLVNALIFIWILCMIVTALASTEFGINTLGMIKESPFLSFIYNNNLLLQLIAALL</sequence>
<name>A0A9D1EFZ4_9FIRM</name>
<evidence type="ECO:0000313" key="7">
    <source>
        <dbReference type="Proteomes" id="UP000824201"/>
    </source>
</evidence>
<reference evidence="6" key="1">
    <citation type="submission" date="2020-10" db="EMBL/GenBank/DDBJ databases">
        <authorList>
            <person name="Gilroy R."/>
        </authorList>
    </citation>
    <scope>NUCLEOTIDE SEQUENCE</scope>
    <source>
        <strain evidence="6">ChiW13-3771</strain>
    </source>
</reference>
<keyword evidence="2 5" id="KW-0812">Transmembrane</keyword>
<accession>A0A9D1EFZ4</accession>
<comment type="caution">
    <text evidence="6">The sequence shown here is derived from an EMBL/GenBank/DDBJ whole genome shotgun (WGS) entry which is preliminary data.</text>
</comment>
<dbReference type="EMBL" id="DVHN01000170">
    <property type="protein sequence ID" value="HIR89691.1"/>
    <property type="molecule type" value="Genomic_DNA"/>
</dbReference>
<dbReference type="InterPro" id="IPR003825">
    <property type="entry name" value="Colicin-V_CvpA"/>
</dbReference>
<feature type="transmembrane region" description="Helical" evidence="5">
    <location>
        <begin position="136"/>
        <end position="157"/>
    </location>
</feature>
<dbReference type="AlphaFoldDB" id="A0A9D1EFZ4"/>
<dbReference type="Pfam" id="PF02674">
    <property type="entry name" value="Colicin_V"/>
    <property type="match status" value="1"/>
</dbReference>
<protein>
    <submittedName>
        <fullName evidence="6">CvpA family protein</fullName>
    </submittedName>
</protein>
<feature type="transmembrane region" description="Helical" evidence="5">
    <location>
        <begin position="169"/>
        <end position="197"/>
    </location>
</feature>
<dbReference type="GO" id="GO:0009403">
    <property type="term" value="P:toxin biosynthetic process"/>
    <property type="evidence" value="ECO:0007669"/>
    <property type="project" value="InterPro"/>
</dbReference>
<keyword evidence="3 5" id="KW-1133">Transmembrane helix</keyword>
<dbReference type="Proteomes" id="UP000824201">
    <property type="component" value="Unassembled WGS sequence"/>
</dbReference>
<evidence type="ECO:0000256" key="4">
    <source>
        <dbReference type="ARBA" id="ARBA00023136"/>
    </source>
</evidence>
<keyword evidence="4 5" id="KW-0472">Membrane</keyword>
<evidence type="ECO:0000313" key="6">
    <source>
        <dbReference type="EMBL" id="HIR89691.1"/>
    </source>
</evidence>
<evidence type="ECO:0000256" key="5">
    <source>
        <dbReference type="SAM" id="Phobius"/>
    </source>
</evidence>
<evidence type="ECO:0000256" key="1">
    <source>
        <dbReference type="ARBA" id="ARBA00004141"/>
    </source>
</evidence>
<evidence type="ECO:0000256" key="2">
    <source>
        <dbReference type="ARBA" id="ARBA00022692"/>
    </source>
</evidence>
<reference evidence="6" key="2">
    <citation type="journal article" date="2021" name="PeerJ">
        <title>Extensive microbial diversity within the chicken gut microbiome revealed by metagenomics and culture.</title>
        <authorList>
            <person name="Gilroy R."/>
            <person name="Ravi A."/>
            <person name="Getino M."/>
            <person name="Pursley I."/>
            <person name="Horton D.L."/>
            <person name="Alikhan N.F."/>
            <person name="Baker D."/>
            <person name="Gharbi K."/>
            <person name="Hall N."/>
            <person name="Watson M."/>
            <person name="Adriaenssens E.M."/>
            <person name="Foster-Nyarko E."/>
            <person name="Jarju S."/>
            <person name="Secka A."/>
            <person name="Antonio M."/>
            <person name="Oren A."/>
            <person name="Chaudhuri R.R."/>
            <person name="La Ragione R."/>
            <person name="Hildebrand F."/>
            <person name="Pallen M.J."/>
        </authorList>
    </citation>
    <scope>NUCLEOTIDE SEQUENCE</scope>
    <source>
        <strain evidence="6">ChiW13-3771</strain>
    </source>
</reference>
<proteinExistence type="predicted"/>
<dbReference type="GO" id="GO:0016020">
    <property type="term" value="C:membrane"/>
    <property type="evidence" value="ECO:0007669"/>
    <property type="project" value="UniProtKB-SubCell"/>
</dbReference>
<comment type="subcellular location">
    <subcellularLocation>
        <location evidence="1">Membrane</location>
        <topology evidence="1">Multi-pass membrane protein</topology>
    </subcellularLocation>
</comment>